<reference evidence="5 6" key="1">
    <citation type="submission" date="2021-03" db="EMBL/GenBank/DDBJ databases">
        <title>Genomic Encyclopedia of Type Strains, Phase IV (KMG-IV): sequencing the most valuable type-strain genomes for metagenomic binning, comparative biology and taxonomic classification.</title>
        <authorList>
            <person name="Goeker M."/>
        </authorList>
    </citation>
    <scope>NUCLEOTIDE SEQUENCE [LARGE SCALE GENOMIC DNA]</scope>
    <source>
        <strain evidence="5 6">DSM 27138</strain>
    </source>
</reference>
<accession>A0ABS4JNQ7</accession>
<dbReference type="InterPro" id="IPR043128">
    <property type="entry name" value="Rev_trsase/Diguanyl_cyclase"/>
</dbReference>
<dbReference type="PRINTS" id="PR00038">
    <property type="entry name" value="HTHLUXR"/>
</dbReference>
<keyword evidence="3" id="KW-0804">Transcription</keyword>
<dbReference type="GO" id="GO:0003677">
    <property type="term" value="F:DNA binding"/>
    <property type="evidence" value="ECO:0007669"/>
    <property type="project" value="UniProtKB-KW"/>
</dbReference>
<dbReference type="EMBL" id="JAGGLG010000003">
    <property type="protein sequence ID" value="MBP2017187.1"/>
    <property type="molecule type" value="Genomic_DNA"/>
</dbReference>
<dbReference type="RefSeq" id="WP_209465336.1">
    <property type="nucleotide sequence ID" value="NZ_JAGGLG010000003.1"/>
</dbReference>
<keyword evidence="2 5" id="KW-0238">DNA-binding</keyword>
<evidence type="ECO:0000256" key="3">
    <source>
        <dbReference type="ARBA" id="ARBA00023163"/>
    </source>
</evidence>
<evidence type="ECO:0000313" key="5">
    <source>
        <dbReference type="EMBL" id="MBP2017187.1"/>
    </source>
</evidence>
<protein>
    <submittedName>
        <fullName evidence="5">DNA-binding CsgD family transcriptional regulator</fullName>
    </submittedName>
</protein>
<dbReference type="PANTHER" id="PTHR44688">
    <property type="entry name" value="DNA-BINDING TRANSCRIPTIONAL ACTIVATOR DEVR_DOSR"/>
    <property type="match status" value="1"/>
</dbReference>
<proteinExistence type="predicted"/>
<dbReference type="SUPFAM" id="SSF46894">
    <property type="entry name" value="C-terminal effector domain of the bipartite response regulators"/>
    <property type="match status" value="1"/>
</dbReference>
<dbReference type="CDD" id="cd06170">
    <property type="entry name" value="LuxR_C_like"/>
    <property type="match status" value="1"/>
</dbReference>
<keyword evidence="6" id="KW-1185">Reference proteome</keyword>
<name>A0ABS4JNQ7_9FIRM</name>
<evidence type="ECO:0000256" key="2">
    <source>
        <dbReference type="ARBA" id="ARBA00023125"/>
    </source>
</evidence>
<dbReference type="PROSITE" id="PS50043">
    <property type="entry name" value="HTH_LUXR_2"/>
    <property type="match status" value="1"/>
</dbReference>
<evidence type="ECO:0000313" key="6">
    <source>
        <dbReference type="Proteomes" id="UP001519289"/>
    </source>
</evidence>
<sequence>MSVAYALEKIWGPHLSQRELEVGRLVVAGYSTQKIAETLFISENTVKTHLRNLFRKTKTRSRIELYRKLVESGVAAPSLRTFGESLPDRFEPLFAELTAGRDGGACITAVVMQLEFQKDERPADPPEGIVDLLATSIRQRDHLFPWKEGLYLLVLPGSDRASSLDVAERLVRKLQRWAQLKGLMVRAAVGTAALNEGAGTAESVVELAARRLKSIHLNS</sequence>
<dbReference type="InterPro" id="IPR016032">
    <property type="entry name" value="Sig_transdc_resp-reg_C-effctor"/>
</dbReference>
<dbReference type="Proteomes" id="UP001519289">
    <property type="component" value="Unassembled WGS sequence"/>
</dbReference>
<dbReference type="InterPro" id="IPR036388">
    <property type="entry name" value="WH-like_DNA-bd_sf"/>
</dbReference>
<keyword evidence="1" id="KW-0805">Transcription regulation</keyword>
<comment type="caution">
    <text evidence="5">The sequence shown here is derived from an EMBL/GenBank/DDBJ whole genome shotgun (WGS) entry which is preliminary data.</text>
</comment>
<dbReference type="Gene3D" id="3.30.70.270">
    <property type="match status" value="1"/>
</dbReference>
<feature type="domain" description="HTH luxR-type" evidence="4">
    <location>
        <begin position="8"/>
        <end position="73"/>
    </location>
</feature>
<dbReference type="Pfam" id="PF00196">
    <property type="entry name" value="GerE"/>
    <property type="match status" value="1"/>
</dbReference>
<dbReference type="SMART" id="SM00421">
    <property type="entry name" value="HTH_LUXR"/>
    <property type="match status" value="1"/>
</dbReference>
<evidence type="ECO:0000259" key="4">
    <source>
        <dbReference type="PROSITE" id="PS50043"/>
    </source>
</evidence>
<organism evidence="5 6">
    <name type="scientific">Symbiobacterium terraclitae</name>
    <dbReference type="NCBI Taxonomy" id="557451"/>
    <lineage>
        <taxon>Bacteria</taxon>
        <taxon>Bacillati</taxon>
        <taxon>Bacillota</taxon>
        <taxon>Clostridia</taxon>
        <taxon>Eubacteriales</taxon>
        <taxon>Symbiobacteriaceae</taxon>
        <taxon>Symbiobacterium</taxon>
    </lineage>
</organism>
<dbReference type="Gene3D" id="1.10.10.10">
    <property type="entry name" value="Winged helix-like DNA-binding domain superfamily/Winged helix DNA-binding domain"/>
    <property type="match status" value="1"/>
</dbReference>
<gene>
    <name evidence="5" type="ORF">J2Z79_000561</name>
</gene>
<dbReference type="PANTHER" id="PTHR44688:SF16">
    <property type="entry name" value="DNA-BINDING TRANSCRIPTIONAL ACTIVATOR DEVR_DOSR"/>
    <property type="match status" value="1"/>
</dbReference>
<evidence type="ECO:0000256" key="1">
    <source>
        <dbReference type="ARBA" id="ARBA00023015"/>
    </source>
</evidence>
<dbReference type="PROSITE" id="PS00622">
    <property type="entry name" value="HTH_LUXR_1"/>
    <property type="match status" value="1"/>
</dbReference>
<dbReference type="InterPro" id="IPR000792">
    <property type="entry name" value="Tscrpt_reg_LuxR_C"/>
</dbReference>